<gene>
    <name evidence="1" type="primary">Vigan.03G093200</name>
    <name evidence="1" type="ORF">VIGAN_03093200</name>
</gene>
<keyword evidence="2" id="KW-1185">Reference proteome</keyword>
<protein>
    <submittedName>
        <fullName evidence="1">Uncharacterized protein</fullName>
    </submittedName>
</protein>
<sequence length="85" mass="9306">IFHFHASLPLRASSLSCCISNSSATLRPFPVSQITASLPLCVSSLSRYTSSPLLLNCQITHQNPRALGPRLPRRVRSSLLLYLGD</sequence>
<accession>A0A0S3RKX9</accession>
<dbReference type="EMBL" id="AP015036">
    <property type="protein sequence ID" value="BAT81250.1"/>
    <property type="molecule type" value="Genomic_DNA"/>
</dbReference>
<name>A0A0S3RKX9_PHAAN</name>
<evidence type="ECO:0000313" key="2">
    <source>
        <dbReference type="Proteomes" id="UP000291084"/>
    </source>
</evidence>
<dbReference type="Proteomes" id="UP000291084">
    <property type="component" value="Chromosome 3"/>
</dbReference>
<organism evidence="1 2">
    <name type="scientific">Vigna angularis var. angularis</name>
    <dbReference type="NCBI Taxonomy" id="157739"/>
    <lineage>
        <taxon>Eukaryota</taxon>
        <taxon>Viridiplantae</taxon>
        <taxon>Streptophyta</taxon>
        <taxon>Embryophyta</taxon>
        <taxon>Tracheophyta</taxon>
        <taxon>Spermatophyta</taxon>
        <taxon>Magnoliopsida</taxon>
        <taxon>eudicotyledons</taxon>
        <taxon>Gunneridae</taxon>
        <taxon>Pentapetalae</taxon>
        <taxon>rosids</taxon>
        <taxon>fabids</taxon>
        <taxon>Fabales</taxon>
        <taxon>Fabaceae</taxon>
        <taxon>Papilionoideae</taxon>
        <taxon>50 kb inversion clade</taxon>
        <taxon>NPAAA clade</taxon>
        <taxon>indigoferoid/millettioid clade</taxon>
        <taxon>Phaseoleae</taxon>
        <taxon>Vigna</taxon>
    </lineage>
</organism>
<reference evidence="1 2" key="1">
    <citation type="journal article" date="2015" name="Sci. Rep.">
        <title>The power of single molecule real-time sequencing technology in the de novo assembly of a eukaryotic genome.</title>
        <authorList>
            <person name="Sakai H."/>
            <person name="Naito K."/>
            <person name="Ogiso-Tanaka E."/>
            <person name="Takahashi Y."/>
            <person name="Iseki K."/>
            <person name="Muto C."/>
            <person name="Satou K."/>
            <person name="Teruya K."/>
            <person name="Shiroma A."/>
            <person name="Shimoji M."/>
            <person name="Hirano T."/>
            <person name="Itoh T."/>
            <person name="Kaga A."/>
            <person name="Tomooka N."/>
        </authorList>
    </citation>
    <scope>NUCLEOTIDE SEQUENCE [LARGE SCALE GENOMIC DNA]</scope>
    <source>
        <strain evidence="2">cv. Shumari</strain>
    </source>
</reference>
<proteinExistence type="predicted"/>
<evidence type="ECO:0000313" key="1">
    <source>
        <dbReference type="EMBL" id="BAT81250.1"/>
    </source>
</evidence>
<feature type="non-terminal residue" evidence="1">
    <location>
        <position position="1"/>
    </location>
</feature>
<dbReference type="AlphaFoldDB" id="A0A0S3RKX9"/>